<dbReference type="InterPro" id="IPR003598">
    <property type="entry name" value="Ig_sub2"/>
</dbReference>
<feature type="chain" id="PRO_5045273505" evidence="8">
    <location>
        <begin position="25"/>
        <end position="847"/>
    </location>
</feature>
<evidence type="ECO:0000313" key="11">
    <source>
        <dbReference type="RefSeq" id="XP_006822323.1"/>
    </source>
</evidence>
<evidence type="ECO:0000256" key="8">
    <source>
        <dbReference type="SAM" id="SignalP"/>
    </source>
</evidence>
<keyword evidence="10" id="KW-1185">Reference proteome</keyword>
<keyword evidence="2 7" id="KW-0472">Membrane</keyword>
<accession>A0ABM0MQN2</accession>
<dbReference type="InterPro" id="IPR007110">
    <property type="entry name" value="Ig-like_dom"/>
</dbReference>
<dbReference type="CDD" id="cd00096">
    <property type="entry name" value="Ig"/>
    <property type="match status" value="1"/>
</dbReference>
<feature type="domain" description="Ig-like" evidence="9">
    <location>
        <begin position="231"/>
        <end position="322"/>
    </location>
</feature>
<dbReference type="Gene3D" id="2.60.40.10">
    <property type="entry name" value="Immunoglobulins"/>
    <property type="match status" value="7"/>
</dbReference>
<feature type="non-terminal residue" evidence="11">
    <location>
        <position position="847"/>
    </location>
</feature>
<feature type="domain" description="Ig-like" evidence="9">
    <location>
        <begin position="337"/>
        <end position="423"/>
    </location>
</feature>
<dbReference type="PANTHER" id="PTHR11640">
    <property type="entry name" value="NEPHRIN"/>
    <property type="match status" value="1"/>
</dbReference>
<dbReference type="SMART" id="SM00409">
    <property type="entry name" value="IG"/>
    <property type="match status" value="7"/>
</dbReference>
<comment type="subcellular location">
    <subcellularLocation>
        <location evidence="1">Membrane</location>
        <topology evidence="1">Single-pass type I membrane protein</topology>
    </subcellularLocation>
</comment>
<keyword evidence="7" id="KW-0812">Transmembrane</keyword>
<feature type="compositionally biased region" description="Basic and acidic residues" evidence="6">
    <location>
        <begin position="812"/>
        <end position="825"/>
    </location>
</feature>
<dbReference type="PROSITE" id="PS50835">
    <property type="entry name" value="IG_LIKE"/>
    <property type="match status" value="7"/>
</dbReference>
<gene>
    <name evidence="11" type="primary">LOC102806219</name>
</gene>
<evidence type="ECO:0000313" key="10">
    <source>
        <dbReference type="Proteomes" id="UP000694865"/>
    </source>
</evidence>
<organism evidence="10 11">
    <name type="scientific">Saccoglossus kowalevskii</name>
    <name type="common">Acorn worm</name>
    <dbReference type="NCBI Taxonomy" id="10224"/>
    <lineage>
        <taxon>Eukaryota</taxon>
        <taxon>Metazoa</taxon>
        <taxon>Hemichordata</taxon>
        <taxon>Enteropneusta</taxon>
        <taxon>Harrimaniidae</taxon>
        <taxon>Saccoglossus</taxon>
    </lineage>
</organism>
<dbReference type="PANTHER" id="PTHR11640:SF31">
    <property type="entry name" value="IRREGULAR CHIASM C-ROUGHEST PROTEIN-RELATED"/>
    <property type="match status" value="1"/>
</dbReference>
<feature type="transmembrane region" description="Helical" evidence="7">
    <location>
        <begin position="768"/>
        <end position="787"/>
    </location>
</feature>
<keyword evidence="4" id="KW-0325">Glycoprotein</keyword>
<evidence type="ECO:0000259" key="9">
    <source>
        <dbReference type="PROSITE" id="PS50835"/>
    </source>
</evidence>
<evidence type="ECO:0000256" key="5">
    <source>
        <dbReference type="ARBA" id="ARBA00023319"/>
    </source>
</evidence>
<protein>
    <submittedName>
        <fullName evidence="11">Titin-like</fullName>
    </submittedName>
</protein>
<feature type="domain" description="Ig-like" evidence="9">
    <location>
        <begin position="136"/>
        <end position="209"/>
    </location>
</feature>
<dbReference type="InterPro" id="IPR036179">
    <property type="entry name" value="Ig-like_dom_sf"/>
</dbReference>
<dbReference type="Pfam" id="PF08205">
    <property type="entry name" value="C2-set_2"/>
    <property type="match status" value="3"/>
</dbReference>
<evidence type="ECO:0000256" key="1">
    <source>
        <dbReference type="ARBA" id="ARBA00004479"/>
    </source>
</evidence>
<name>A0ABM0MQN2_SACKO</name>
<dbReference type="RefSeq" id="XP_006822323.1">
    <property type="nucleotide sequence ID" value="XM_006822260.1"/>
</dbReference>
<evidence type="ECO:0000256" key="6">
    <source>
        <dbReference type="SAM" id="MobiDB-lite"/>
    </source>
</evidence>
<keyword evidence="5" id="KW-0393">Immunoglobulin domain</keyword>
<dbReference type="SMART" id="SM00408">
    <property type="entry name" value="IGc2"/>
    <property type="match status" value="5"/>
</dbReference>
<feature type="domain" description="Ig-like" evidence="9">
    <location>
        <begin position="542"/>
        <end position="647"/>
    </location>
</feature>
<dbReference type="Pfam" id="PF13927">
    <property type="entry name" value="Ig_3"/>
    <property type="match status" value="1"/>
</dbReference>
<dbReference type="InterPro" id="IPR051275">
    <property type="entry name" value="Cell_adhesion_signaling"/>
</dbReference>
<feature type="region of interest" description="Disordered" evidence="6">
    <location>
        <begin position="798"/>
        <end position="825"/>
    </location>
</feature>
<dbReference type="PRINTS" id="PR01832">
    <property type="entry name" value="VEGFRECEPTOR"/>
</dbReference>
<dbReference type="SUPFAM" id="SSF48726">
    <property type="entry name" value="Immunoglobulin"/>
    <property type="match status" value="7"/>
</dbReference>
<dbReference type="InterPro" id="IPR013098">
    <property type="entry name" value="Ig_I-set"/>
</dbReference>
<sequence>MFLNRRVPMLLSLVFTVCVIECMSTVDVNVPHPITYGLVGYDTTLICVYETDAINPILTWYDGMSGADEIIILQEMNGVVIFNPEYQDRFSLIGQASLRINDTELGDSNDYECEASHGGVIDQDSTYLFVSESQSPNCTLQHNTQPVEGVNLTLTCTIEGIPPPAVQWFKNGYSIGESERYTFSEDGTELTILNTHRDDSGVYICNVTNLVGSSSCYDLIDVWYLPNDGWPNCTVSDEPSTGYFQEGDQIVIICDATGGNPTPELYWHNSKFELLDKSCILNEQEQTHELTISSCTWELESSDNGRVYTCTGKSDASSETYDCDTGQLDVKYTPDSPMCNEAAENNVFKEGNEITLTCVSLDGNPLATLQWVNTSSGMVMTGTTPEPGDSESIATYSWALSRADNTGVYVCEATNIIQTDPLTCSSGPLNVSFAAVDILLSEPNNPYDRGEYITLMCTSSSSNPPSSIEWYRNNTSVTDSDCETVVNTDYIDGEYSGTITQQHLEIYLTAQHNSAVYQCASFLFVENASIRSDYIILDVYFPPTEPFPCQTSLTGYDGHVMAGEELILTCTSCSSNPQAELIWYVDDMEVQYGLSVPRYTHAEFNGKQTSQNLTKPITYLDHGAVIYCEAYNPEFNEEMYSSNKTVLNVHYSPFIENTDEGLVKADVMETANLTCEVNSNPDSRITWYDSLGNEVINGTNRSIIVETKKDTIQTSVLLITNVTYTDYGNYTCYAENYINMTYFVVYLSGTSIVFYPVNEPTYDTEIRICLTCSLVLIIVDIILVYFIRREDWMVKSEDHMTRDQQEPISKNESVKPRPRGDVKRKVYDKPETSAKMAVLERTYDNRA</sequence>
<dbReference type="Pfam" id="PF07679">
    <property type="entry name" value="I-set"/>
    <property type="match status" value="1"/>
</dbReference>
<keyword evidence="8" id="KW-0732">Signal</keyword>
<reference evidence="11" key="1">
    <citation type="submission" date="2025-08" db="UniProtKB">
        <authorList>
            <consortium name="RefSeq"/>
        </authorList>
    </citation>
    <scope>IDENTIFICATION</scope>
    <source>
        <tissue evidence="11">Testes</tissue>
    </source>
</reference>
<keyword evidence="3" id="KW-1015">Disulfide bond</keyword>
<feature type="domain" description="Ig-like" evidence="9">
    <location>
        <begin position="8"/>
        <end position="131"/>
    </location>
</feature>
<feature type="domain" description="Ig-like" evidence="9">
    <location>
        <begin position="428"/>
        <end position="519"/>
    </location>
</feature>
<evidence type="ECO:0000256" key="7">
    <source>
        <dbReference type="SAM" id="Phobius"/>
    </source>
</evidence>
<dbReference type="InterPro" id="IPR003599">
    <property type="entry name" value="Ig_sub"/>
</dbReference>
<evidence type="ECO:0000256" key="3">
    <source>
        <dbReference type="ARBA" id="ARBA00023157"/>
    </source>
</evidence>
<proteinExistence type="predicted"/>
<keyword evidence="7" id="KW-1133">Transmembrane helix</keyword>
<evidence type="ECO:0000256" key="2">
    <source>
        <dbReference type="ARBA" id="ARBA00023136"/>
    </source>
</evidence>
<dbReference type="InterPro" id="IPR013783">
    <property type="entry name" value="Ig-like_fold"/>
</dbReference>
<feature type="signal peptide" evidence="8">
    <location>
        <begin position="1"/>
        <end position="24"/>
    </location>
</feature>
<dbReference type="InterPro" id="IPR013162">
    <property type="entry name" value="CD80_C2-set"/>
</dbReference>
<feature type="domain" description="Ig-like" evidence="9">
    <location>
        <begin position="653"/>
        <end position="736"/>
    </location>
</feature>
<dbReference type="GeneID" id="102806219"/>
<evidence type="ECO:0000256" key="4">
    <source>
        <dbReference type="ARBA" id="ARBA00023180"/>
    </source>
</evidence>
<dbReference type="Proteomes" id="UP000694865">
    <property type="component" value="Unplaced"/>
</dbReference>